<name>A0A803MZ06_CHEQI</name>
<sequence>MEGKGIIGCKEVDLTYEDWNKAHTYILFNEEEVAPYIEKHLAYLAAKNRKANKKSLHSEHNRSFSTWLKDQAKEFLRKGIHVDEVPRHETWLRAHAHVKDGIYTFSNPIDEVTANAINELKGQAERGEVVFHSRRDDILARALKKPERGGHVRGGGGFLGIPNGQHGQFNDHVNGNFGGINYQSQIMRVGSQSTAQGISLAMANLEHTNGFFTQLLSGDINGQVRQVSSPELPSFEHEEQEKEPEQADPYHVSWPTKDNVPYNEQLDQSPQHKNSAISWSEIDNNLHISDLPEGMHDCCLAIEDNKEIMIVATGQVYIPGKNLAVKNHFFDVSTENRRVSIINDIEPTALLPCPIQDFLYIYEAKETFVPWPAHLIFPKKKLEQEKEDTSILQSSPKQASSEKEYIIDDADRAKCPRQPIGSKVCGYYVCRYMLETIESRGQVVPPKYFPRVPTTYSEEMNDEIRDTWVTYVLKQKQVNNYKSGENGS</sequence>
<evidence type="ECO:0000313" key="4">
    <source>
        <dbReference type="Proteomes" id="UP000596660"/>
    </source>
</evidence>
<accession>A0A803MZ06</accession>
<feature type="compositionally biased region" description="Basic and acidic residues" evidence="1">
    <location>
        <begin position="234"/>
        <end position="245"/>
    </location>
</feature>
<feature type="region of interest" description="Disordered" evidence="1">
    <location>
        <begin position="230"/>
        <end position="273"/>
    </location>
</feature>
<proteinExistence type="predicted"/>
<dbReference type="EnsemblPlants" id="AUR62037583-RA">
    <property type="protein sequence ID" value="AUR62037583-RA:cds"/>
    <property type="gene ID" value="AUR62037583"/>
</dbReference>
<dbReference type="InterPro" id="IPR058352">
    <property type="entry name" value="DUF8039"/>
</dbReference>
<reference evidence="3" key="1">
    <citation type="journal article" date="2017" name="Nature">
        <title>The genome of Chenopodium quinoa.</title>
        <authorList>
            <person name="Jarvis D.E."/>
            <person name="Ho Y.S."/>
            <person name="Lightfoot D.J."/>
            <person name="Schmoeckel S.M."/>
            <person name="Li B."/>
            <person name="Borm T.J.A."/>
            <person name="Ohyanagi H."/>
            <person name="Mineta K."/>
            <person name="Michell C.T."/>
            <person name="Saber N."/>
            <person name="Kharbatia N.M."/>
            <person name="Rupper R.R."/>
            <person name="Sharp A.R."/>
            <person name="Dally N."/>
            <person name="Boughton B.A."/>
            <person name="Woo Y.H."/>
            <person name="Gao G."/>
            <person name="Schijlen E.G.W.M."/>
            <person name="Guo X."/>
            <person name="Momin A.A."/>
            <person name="Negrao S."/>
            <person name="Al-Babili S."/>
            <person name="Gehring C."/>
            <person name="Roessner U."/>
            <person name="Jung C."/>
            <person name="Murphy K."/>
            <person name="Arold S.T."/>
            <person name="Gojobori T."/>
            <person name="van der Linden C.G."/>
            <person name="van Loo E.N."/>
            <person name="Jellen E.N."/>
            <person name="Maughan P.J."/>
            <person name="Tester M."/>
        </authorList>
    </citation>
    <scope>NUCLEOTIDE SEQUENCE [LARGE SCALE GENOMIC DNA]</scope>
    <source>
        <strain evidence="3">cv. PI 614886</strain>
    </source>
</reference>
<reference evidence="3" key="2">
    <citation type="submission" date="2021-03" db="UniProtKB">
        <authorList>
            <consortium name="EnsemblPlants"/>
        </authorList>
    </citation>
    <scope>IDENTIFICATION</scope>
</reference>
<dbReference type="PANTHER" id="PTHR33018">
    <property type="entry name" value="OS10G0338966 PROTEIN-RELATED"/>
    <property type="match status" value="1"/>
</dbReference>
<dbReference type="Gramene" id="AUR62037583-RA">
    <property type="protein sequence ID" value="AUR62037583-RA:cds"/>
    <property type="gene ID" value="AUR62037583"/>
</dbReference>
<dbReference type="Pfam" id="PF26133">
    <property type="entry name" value="DUF8039"/>
    <property type="match status" value="1"/>
</dbReference>
<feature type="domain" description="DUF8039" evidence="2">
    <location>
        <begin position="290"/>
        <end position="376"/>
    </location>
</feature>
<evidence type="ECO:0000256" key="1">
    <source>
        <dbReference type="SAM" id="MobiDB-lite"/>
    </source>
</evidence>
<dbReference type="Proteomes" id="UP000596660">
    <property type="component" value="Unplaced"/>
</dbReference>
<protein>
    <recommendedName>
        <fullName evidence="2">DUF8039 domain-containing protein</fullName>
    </recommendedName>
</protein>
<keyword evidence="4" id="KW-1185">Reference proteome</keyword>
<evidence type="ECO:0000259" key="2">
    <source>
        <dbReference type="Pfam" id="PF26133"/>
    </source>
</evidence>
<organism evidence="3 4">
    <name type="scientific">Chenopodium quinoa</name>
    <name type="common">Quinoa</name>
    <dbReference type="NCBI Taxonomy" id="63459"/>
    <lineage>
        <taxon>Eukaryota</taxon>
        <taxon>Viridiplantae</taxon>
        <taxon>Streptophyta</taxon>
        <taxon>Embryophyta</taxon>
        <taxon>Tracheophyta</taxon>
        <taxon>Spermatophyta</taxon>
        <taxon>Magnoliopsida</taxon>
        <taxon>eudicotyledons</taxon>
        <taxon>Gunneridae</taxon>
        <taxon>Pentapetalae</taxon>
        <taxon>Caryophyllales</taxon>
        <taxon>Chenopodiaceae</taxon>
        <taxon>Chenopodioideae</taxon>
        <taxon>Atripliceae</taxon>
        <taxon>Chenopodium</taxon>
    </lineage>
</organism>
<evidence type="ECO:0000313" key="3">
    <source>
        <dbReference type="EnsemblPlants" id="AUR62037583-RA:cds"/>
    </source>
</evidence>
<dbReference type="AlphaFoldDB" id="A0A803MZ06"/>
<dbReference type="PANTHER" id="PTHR33018:SF34">
    <property type="entry name" value="OS02G0472350 PROTEIN"/>
    <property type="match status" value="1"/>
</dbReference>